<sequence length="61" mass="6673">MKKIAIEFGGNVVDARALARAVAYVFEASRVEGGSTYIEGFSMNPSDKWHSGDPRITIVQK</sequence>
<accession>A0ABT4CG96</accession>
<dbReference type="Proteomes" id="UP001074726">
    <property type="component" value="Unassembled WGS sequence"/>
</dbReference>
<organism evidence="1 2">
    <name type="scientific">Nocardioides pini</name>
    <dbReference type="NCBI Taxonomy" id="2975053"/>
    <lineage>
        <taxon>Bacteria</taxon>
        <taxon>Bacillati</taxon>
        <taxon>Actinomycetota</taxon>
        <taxon>Actinomycetes</taxon>
        <taxon>Propionibacteriales</taxon>
        <taxon>Nocardioidaceae</taxon>
        <taxon>Nocardioides</taxon>
    </lineage>
</organism>
<dbReference type="RefSeq" id="WP_268112944.1">
    <property type="nucleotide sequence ID" value="NZ_JAPPUX010000005.1"/>
</dbReference>
<reference evidence="1" key="1">
    <citation type="submission" date="2022-08" db="EMBL/GenBank/DDBJ databases">
        <title>Genome sequencing of Nocardioides sp. STR2.</title>
        <authorList>
            <person name="So Y."/>
        </authorList>
    </citation>
    <scope>NUCLEOTIDE SEQUENCE</scope>
    <source>
        <strain evidence="1">STR2</strain>
    </source>
</reference>
<proteinExistence type="predicted"/>
<dbReference type="EMBL" id="JAPPUX010000005">
    <property type="protein sequence ID" value="MCY4727993.1"/>
    <property type="molecule type" value="Genomic_DNA"/>
</dbReference>
<keyword evidence="2" id="KW-1185">Reference proteome</keyword>
<evidence type="ECO:0000313" key="2">
    <source>
        <dbReference type="Proteomes" id="UP001074726"/>
    </source>
</evidence>
<evidence type="ECO:0000313" key="1">
    <source>
        <dbReference type="EMBL" id="MCY4727993.1"/>
    </source>
</evidence>
<protein>
    <submittedName>
        <fullName evidence="1">Uncharacterized protein</fullName>
    </submittedName>
</protein>
<name>A0ABT4CG96_9ACTN</name>
<comment type="caution">
    <text evidence="1">The sequence shown here is derived from an EMBL/GenBank/DDBJ whole genome shotgun (WGS) entry which is preliminary data.</text>
</comment>
<gene>
    <name evidence="1" type="ORF">NYO98_17045</name>
</gene>